<dbReference type="Pfam" id="PF00331">
    <property type="entry name" value="Glyco_hydro_10"/>
    <property type="match status" value="1"/>
</dbReference>
<evidence type="ECO:0000256" key="2">
    <source>
        <dbReference type="ARBA" id="ARBA00022801"/>
    </source>
</evidence>
<dbReference type="SUPFAM" id="SSF51445">
    <property type="entry name" value="(Trans)glycosidases"/>
    <property type="match status" value="1"/>
</dbReference>
<dbReference type="SUPFAM" id="SSF49785">
    <property type="entry name" value="Galactose-binding domain-like"/>
    <property type="match status" value="1"/>
</dbReference>
<sequence length="436" mass="48873">MKLFLEQCLTEPQRAQYGGGIVANPEFTYSLEGWTVYGEGAIREGISKDGNKYIIAHSRTQSLDSASQTVQFEEGNLYGFSAWVQVNRGRESVAVVLRTAAGELIRAGNVIASDGCWSFLKGGIFANFSGPAEILFEERKRKVRFQVTYANKTAVEGALISIKQTQSSFPFGCGMNHYIVENVDYQNWFASRFRYTTFTNEMKWYSTEKKQGQENYTIADAMVRFAKQNGISIRGQLIAWDVMNENLHFSFYEDKLGEDASAEYFSMLDPGTRLFMKEYNTIEDCTDEAANPFNYKKRLDDILSCPGKQGILAGIVCKAISAEYLEQVLREGYSHPGVEGIIMFVGPAIAGFNVTTLADKDFKNTPSGDVVDKLIDEWKSKPTEIKADSEGSIEVSLFHGDYNITIKDPVSNSLTRWNYNMIKDDTTGTVHIHINA</sequence>
<gene>
    <name evidence="6" type="ORF">GH714_011368</name>
</gene>
<dbReference type="PANTHER" id="PTHR31490">
    <property type="entry name" value="GLYCOSYL HYDROLASE"/>
    <property type="match status" value="1"/>
</dbReference>
<comment type="caution">
    <text evidence="6">The sequence shown here is derived from an EMBL/GenBank/DDBJ whole genome shotgun (WGS) entry which is preliminary data.</text>
</comment>
<dbReference type="PANTHER" id="PTHR31490:SF52">
    <property type="entry name" value="ENDO-1,4-BETA-XYLANASE 5-RELATED"/>
    <property type="match status" value="1"/>
</dbReference>
<evidence type="ECO:0000259" key="5">
    <source>
        <dbReference type="Pfam" id="PF00331"/>
    </source>
</evidence>
<dbReference type="Gene3D" id="3.20.20.80">
    <property type="entry name" value="Glycosidases"/>
    <property type="match status" value="1"/>
</dbReference>
<keyword evidence="2" id="KW-0378">Hydrolase</keyword>
<dbReference type="AlphaFoldDB" id="A0A6A6KZG5"/>
<dbReference type="Gene3D" id="2.60.120.260">
    <property type="entry name" value="Galactose-binding domain-like"/>
    <property type="match status" value="1"/>
</dbReference>
<keyword evidence="4" id="KW-0624">Polysaccharide degradation</keyword>
<keyword evidence="7" id="KW-1185">Reference proteome</keyword>
<comment type="similarity">
    <text evidence="1">Belongs to the glycosyl hydrolase 10 (cellulase F) family.</text>
</comment>
<reference evidence="6 7" key="1">
    <citation type="journal article" date="2020" name="Mol. Plant">
        <title>The Chromosome-Based Rubber Tree Genome Provides New Insights into Spurge Genome Evolution and Rubber Biosynthesis.</title>
        <authorList>
            <person name="Liu J."/>
            <person name="Shi C."/>
            <person name="Shi C.C."/>
            <person name="Li W."/>
            <person name="Zhang Q.J."/>
            <person name="Zhang Y."/>
            <person name="Li K."/>
            <person name="Lu H.F."/>
            <person name="Shi C."/>
            <person name="Zhu S.T."/>
            <person name="Xiao Z.Y."/>
            <person name="Nan H."/>
            <person name="Yue Y."/>
            <person name="Zhu X.G."/>
            <person name="Wu Y."/>
            <person name="Hong X.N."/>
            <person name="Fan G.Y."/>
            <person name="Tong Y."/>
            <person name="Zhang D."/>
            <person name="Mao C.L."/>
            <person name="Liu Y.L."/>
            <person name="Hao S.J."/>
            <person name="Liu W.Q."/>
            <person name="Lv M.Q."/>
            <person name="Zhang H.B."/>
            <person name="Liu Y."/>
            <person name="Hu-Tang G.R."/>
            <person name="Wang J.P."/>
            <person name="Wang J.H."/>
            <person name="Sun Y.H."/>
            <person name="Ni S.B."/>
            <person name="Chen W.B."/>
            <person name="Zhang X.C."/>
            <person name="Jiao Y.N."/>
            <person name="Eichler E.E."/>
            <person name="Li G.H."/>
            <person name="Liu X."/>
            <person name="Gao L.Z."/>
        </authorList>
    </citation>
    <scope>NUCLEOTIDE SEQUENCE [LARGE SCALE GENOMIC DNA]</scope>
    <source>
        <strain evidence="7">cv. GT1</strain>
        <tissue evidence="6">Leaf</tissue>
    </source>
</reference>
<dbReference type="InterPro" id="IPR008979">
    <property type="entry name" value="Galactose-bd-like_sf"/>
</dbReference>
<organism evidence="6 7">
    <name type="scientific">Hevea brasiliensis</name>
    <name type="common">Para rubber tree</name>
    <name type="synonym">Siphonia brasiliensis</name>
    <dbReference type="NCBI Taxonomy" id="3981"/>
    <lineage>
        <taxon>Eukaryota</taxon>
        <taxon>Viridiplantae</taxon>
        <taxon>Streptophyta</taxon>
        <taxon>Embryophyta</taxon>
        <taxon>Tracheophyta</taxon>
        <taxon>Spermatophyta</taxon>
        <taxon>Magnoliopsida</taxon>
        <taxon>eudicotyledons</taxon>
        <taxon>Gunneridae</taxon>
        <taxon>Pentapetalae</taxon>
        <taxon>rosids</taxon>
        <taxon>fabids</taxon>
        <taxon>Malpighiales</taxon>
        <taxon>Euphorbiaceae</taxon>
        <taxon>Crotonoideae</taxon>
        <taxon>Micrandreae</taxon>
        <taxon>Hevea</taxon>
    </lineage>
</organism>
<proteinExistence type="inferred from homology"/>
<dbReference type="GO" id="GO:0000272">
    <property type="term" value="P:polysaccharide catabolic process"/>
    <property type="evidence" value="ECO:0007669"/>
    <property type="project" value="UniProtKB-KW"/>
</dbReference>
<dbReference type="InterPro" id="IPR017853">
    <property type="entry name" value="GH"/>
</dbReference>
<evidence type="ECO:0000256" key="3">
    <source>
        <dbReference type="ARBA" id="ARBA00023277"/>
    </source>
</evidence>
<dbReference type="InterPro" id="IPR044846">
    <property type="entry name" value="GH10"/>
</dbReference>
<evidence type="ECO:0000313" key="6">
    <source>
        <dbReference type="EMBL" id="KAF2294441.1"/>
    </source>
</evidence>
<dbReference type="EMBL" id="JAAGAX010000013">
    <property type="protein sequence ID" value="KAF2294441.1"/>
    <property type="molecule type" value="Genomic_DNA"/>
</dbReference>
<evidence type="ECO:0000256" key="1">
    <source>
        <dbReference type="ARBA" id="ARBA00007495"/>
    </source>
</evidence>
<dbReference type="GO" id="GO:0031176">
    <property type="term" value="F:endo-1,4-beta-xylanase activity"/>
    <property type="evidence" value="ECO:0007669"/>
    <property type="project" value="UniProtKB-ARBA"/>
</dbReference>
<accession>A0A6A6KZG5</accession>
<evidence type="ECO:0000256" key="4">
    <source>
        <dbReference type="ARBA" id="ARBA00023326"/>
    </source>
</evidence>
<dbReference type="InterPro" id="IPR001000">
    <property type="entry name" value="GH10_dom"/>
</dbReference>
<protein>
    <recommendedName>
        <fullName evidence="5">GH10 domain-containing protein</fullName>
    </recommendedName>
</protein>
<evidence type="ECO:0000313" key="7">
    <source>
        <dbReference type="Proteomes" id="UP000467840"/>
    </source>
</evidence>
<feature type="domain" description="GH10" evidence="5">
    <location>
        <begin position="166"/>
        <end position="240"/>
    </location>
</feature>
<keyword evidence="3" id="KW-0119">Carbohydrate metabolism</keyword>
<name>A0A6A6KZG5_HEVBR</name>
<dbReference type="Proteomes" id="UP000467840">
    <property type="component" value="Chromosome 7"/>
</dbReference>